<dbReference type="EMBL" id="JAFIQS010000004">
    <property type="protein sequence ID" value="KAG5169840.1"/>
    <property type="molecule type" value="Genomic_DNA"/>
</dbReference>
<comment type="caution">
    <text evidence="3">The sequence shown here is derived from an EMBL/GenBank/DDBJ whole genome shotgun (WGS) entry which is preliminary data.</text>
</comment>
<dbReference type="SUPFAM" id="SSF54695">
    <property type="entry name" value="POZ domain"/>
    <property type="match status" value="1"/>
</dbReference>
<dbReference type="InterPro" id="IPR000210">
    <property type="entry name" value="BTB/POZ_dom"/>
</dbReference>
<accession>A0A8H7XXK9</accession>
<dbReference type="OrthoDB" id="3217871at2759"/>
<dbReference type="SMART" id="SM00225">
    <property type="entry name" value="BTB"/>
    <property type="match status" value="1"/>
</dbReference>
<dbReference type="InterPro" id="IPR011333">
    <property type="entry name" value="SKP1/BTB/POZ_sf"/>
</dbReference>
<organism evidence="3">
    <name type="scientific">Psilocybe cubensis</name>
    <name type="common">Psychedelic mushroom</name>
    <name type="synonym">Stropharia cubensis</name>
    <dbReference type="NCBI Taxonomy" id="181762"/>
    <lineage>
        <taxon>Eukaryota</taxon>
        <taxon>Fungi</taxon>
        <taxon>Dikarya</taxon>
        <taxon>Basidiomycota</taxon>
        <taxon>Agaricomycotina</taxon>
        <taxon>Agaricomycetes</taxon>
        <taxon>Agaricomycetidae</taxon>
        <taxon>Agaricales</taxon>
        <taxon>Agaricineae</taxon>
        <taxon>Strophariaceae</taxon>
        <taxon>Psilocybe</taxon>
    </lineage>
</organism>
<gene>
    <name evidence="3" type="ORF">JR316_004221</name>
</gene>
<dbReference type="PROSITE" id="PS50097">
    <property type="entry name" value="BTB"/>
    <property type="match status" value="1"/>
</dbReference>
<name>A0A8H7XXK9_PSICU</name>
<dbReference type="CDD" id="cd18186">
    <property type="entry name" value="BTB_POZ_ZBTB_KLHL-like"/>
    <property type="match status" value="1"/>
</dbReference>
<feature type="domain" description="BTB" evidence="2">
    <location>
        <begin position="35"/>
        <end position="102"/>
    </location>
</feature>
<dbReference type="AlphaFoldDB" id="A0A8H7XXK9"/>
<proteinExistence type="predicted"/>
<dbReference type="Gene3D" id="3.30.710.10">
    <property type="entry name" value="Potassium Channel Kv1.1, Chain A"/>
    <property type="match status" value="1"/>
</dbReference>
<feature type="region of interest" description="Disordered" evidence="1">
    <location>
        <begin position="1"/>
        <end position="25"/>
    </location>
</feature>
<sequence length="336" mass="38686">MTSPQTRAASKKRKVEAAKDDNSSHITRSPDLWFNDGTVIIQAETTHFRVHRDFIARHSEVFCDMFKIPQPADESSKEPCQVVEVFGDRAKDWENLLKAMYNCYNTQKLPEEYPIERVISLLLLGNKYHFNFYRDIAIARLRDILPIDSYTEWVSNNADRIKYINAHLFELANVVQEVGWTSLLPVIYLLCIRHSNTKLIRKGISQADGSLSVLPIAVQNMLIDARIALSREALEKTLFKPMSALYETEDDDESVDCTSEYDDCANHEKKNERVFYLLDNPGTIFDTPAIDLCYCLPCNIFVHAEAANGRTEMWEKLPSYFNLPEWDDLADLDNDD</sequence>
<protein>
    <recommendedName>
        <fullName evidence="2">BTB domain-containing protein</fullName>
    </recommendedName>
</protein>
<reference evidence="3" key="1">
    <citation type="submission" date="2021-02" db="EMBL/GenBank/DDBJ databases">
        <title>Psilocybe cubensis genome.</title>
        <authorList>
            <person name="Mckernan K.J."/>
            <person name="Crawford S."/>
            <person name="Trippe A."/>
            <person name="Kane L.T."/>
            <person name="Mclaughlin S."/>
        </authorList>
    </citation>
    <scope>NUCLEOTIDE SEQUENCE [LARGE SCALE GENOMIC DNA]</scope>
    <source>
        <strain evidence="3">MGC-MH-2018</strain>
    </source>
</reference>
<evidence type="ECO:0000259" key="2">
    <source>
        <dbReference type="PROSITE" id="PS50097"/>
    </source>
</evidence>
<evidence type="ECO:0000256" key="1">
    <source>
        <dbReference type="SAM" id="MobiDB-lite"/>
    </source>
</evidence>
<dbReference type="Pfam" id="PF00651">
    <property type="entry name" value="BTB"/>
    <property type="match status" value="1"/>
</dbReference>
<evidence type="ECO:0000313" key="3">
    <source>
        <dbReference type="EMBL" id="KAG5169840.1"/>
    </source>
</evidence>